<evidence type="ECO:0000256" key="1">
    <source>
        <dbReference type="SAM" id="MobiDB-lite"/>
    </source>
</evidence>
<name>A0A0G0NAI8_9BACT</name>
<evidence type="ECO:0000313" key="4">
    <source>
        <dbReference type="Proteomes" id="UP000034246"/>
    </source>
</evidence>
<organism evidence="3 4">
    <name type="scientific">Candidatus Woesebacteria bacterium GW2011_GWA1_39_21</name>
    <dbReference type="NCBI Taxonomy" id="1618550"/>
    <lineage>
        <taxon>Bacteria</taxon>
        <taxon>Candidatus Woeseibacteriota</taxon>
    </lineage>
</organism>
<accession>A0A0G0NAI8</accession>
<keyword evidence="2" id="KW-1133">Transmembrane helix</keyword>
<proteinExistence type="predicted"/>
<feature type="transmembrane region" description="Helical" evidence="2">
    <location>
        <begin position="73"/>
        <end position="92"/>
    </location>
</feature>
<dbReference type="EMBL" id="LBWP01000027">
    <property type="protein sequence ID" value="KKR09831.1"/>
    <property type="molecule type" value="Genomic_DNA"/>
</dbReference>
<dbReference type="Proteomes" id="UP000034246">
    <property type="component" value="Unassembled WGS sequence"/>
</dbReference>
<sequence length="117" mass="12402">MRIADNQDQQVQIQSERNKLIDDQNALLGQILATLQGKTNGGSSDPSNQNTGLSLASNANGNNPLSGNSDSSLIGFLVGVIVCMGGVLFFVFTGKIIVPQRNTAPSQNFSQQGMHKI</sequence>
<protein>
    <submittedName>
        <fullName evidence="3">Uncharacterized protein</fullName>
    </submittedName>
</protein>
<feature type="region of interest" description="Disordered" evidence="1">
    <location>
        <begin position="38"/>
        <end position="64"/>
    </location>
</feature>
<evidence type="ECO:0000313" key="3">
    <source>
        <dbReference type="EMBL" id="KKR09831.1"/>
    </source>
</evidence>
<evidence type="ECO:0000256" key="2">
    <source>
        <dbReference type="SAM" id="Phobius"/>
    </source>
</evidence>
<keyword evidence="2" id="KW-0472">Membrane</keyword>
<comment type="caution">
    <text evidence="3">The sequence shown here is derived from an EMBL/GenBank/DDBJ whole genome shotgun (WGS) entry which is preliminary data.</text>
</comment>
<gene>
    <name evidence="3" type="ORF">UT39_C0027G0004</name>
</gene>
<keyword evidence="2" id="KW-0812">Transmembrane</keyword>
<reference evidence="3 4" key="1">
    <citation type="journal article" date="2015" name="Nature">
        <title>rRNA introns, odd ribosomes, and small enigmatic genomes across a large radiation of phyla.</title>
        <authorList>
            <person name="Brown C.T."/>
            <person name="Hug L.A."/>
            <person name="Thomas B.C."/>
            <person name="Sharon I."/>
            <person name="Castelle C.J."/>
            <person name="Singh A."/>
            <person name="Wilkins M.J."/>
            <person name="Williams K.H."/>
            <person name="Banfield J.F."/>
        </authorList>
    </citation>
    <scope>NUCLEOTIDE SEQUENCE [LARGE SCALE GENOMIC DNA]</scope>
</reference>
<dbReference type="AlphaFoldDB" id="A0A0G0NAI8"/>